<keyword evidence="1" id="KW-0489">Methyltransferase</keyword>
<dbReference type="Gene3D" id="1.10.10.2830">
    <property type="match status" value="1"/>
</dbReference>
<reference evidence="1" key="1">
    <citation type="submission" date="2020-04" db="EMBL/GenBank/DDBJ databases">
        <authorList>
            <person name="Chiriac C."/>
            <person name="Salcher M."/>
            <person name="Ghai R."/>
            <person name="Kavagutti S V."/>
        </authorList>
    </citation>
    <scope>NUCLEOTIDE SEQUENCE</scope>
</reference>
<dbReference type="GO" id="GO:0009007">
    <property type="term" value="F:site-specific DNA-methyltransferase (adenine-specific) activity"/>
    <property type="evidence" value="ECO:0007669"/>
    <property type="project" value="InterPro"/>
</dbReference>
<sequence length="376" mass="41796">MKITVDPEFKSNIPPLSDEEYAQLEKNILADGCRDPLVLWGQLLVDGHNRYAICTKHGLPFDTVQKEFADRDDAIEWMINNQLGRRNLNDYQRGVLALRMKPIIEARAKASMLEGKNQHSSPSEISHEGSHIRTDEAVANLANISSNTIRKIEQLEREALPEVKEWAATGEVSINLAAQFAALPVEAQQEAIASITKNTEVPKEVIRDAVRAHVANNSGNNEWYTPSLYVEAARKAMGGIDLDPASSEIANRTVKAKIIFTAEDDGRMQTWRGRVWMNPPYAQPLMNDFAEAVSSKYESGEIKQACVLVNNATETQWFQRMLSVASAVCFPKSRIKFLDPQGKPGAPLQGQAIIYMGKNVAAFKAEFVQEGAVLFL</sequence>
<evidence type="ECO:0000313" key="1">
    <source>
        <dbReference type="EMBL" id="CAB4149175.1"/>
    </source>
</evidence>
<gene>
    <name evidence="1" type="ORF">UFOVP525_51</name>
</gene>
<organism evidence="1">
    <name type="scientific">uncultured Caudovirales phage</name>
    <dbReference type="NCBI Taxonomy" id="2100421"/>
    <lineage>
        <taxon>Viruses</taxon>
        <taxon>Duplodnaviria</taxon>
        <taxon>Heunggongvirae</taxon>
        <taxon>Uroviricota</taxon>
        <taxon>Caudoviricetes</taxon>
        <taxon>Peduoviridae</taxon>
        <taxon>Maltschvirus</taxon>
        <taxon>Maltschvirus maltsch</taxon>
    </lineage>
</organism>
<accession>A0A6J5MPR8</accession>
<dbReference type="InterPro" id="IPR008593">
    <property type="entry name" value="Dam_MeTrfase"/>
</dbReference>
<dbReference type="GO" id="GO:0032259">
    <property type="term" value="P:methylation"/>
    <property type="evidence" value="ECO:0007669"/>
    <property type="project" value="UniProtKB-KW"/>
</dbReference>
<dbReference type="GO" id="GO:0009307">
    <property type="term" value="P:DNA restriction-modification system"/>
    <property type="evidence" value="ECO:0007669"/>
    <property type="project" value="InterPro"/>
</dbReference>
<dbReference type="Pfam" id="PF05869">
    <property type="entry name" value="Dam"/>
    <property type="match status" value="1"/>
</dbReference>
<keyword evidence="1" id="KW-0808">Transferase</keyword>
<dbReference type="EMBL" id="LR796507">
    <property type="protein sequence ID" value="CAB4149175.1"/>
    <property type="molecule type" value="Genomic_DNA"/>
</dbReference>
<proteinExistence type="predicted"/>
<protein>
    <submittedName>
        <fullName evidence="1">DNA N-6-adenine-methyltransferase</fullName>
    </submittedName>
</protein>
<name>A0A6J5MPR8_9CAUD</name>
<dbReference type="GO" id="GO:0003677">
    <property type="term" value="F:DNA binding"/>
    <property type="evidence" value="ECO:0007669"/>
    <property type="project" value="InterPro"/>
</dbReference>